<geneLocation type="plasmid" evidence="1 2">
    <name>p15628B_125</name>
</geneLocation>
<dbReference type="RefSeq" id="WP_071548931.1">
    <property type="nucleotide sequence ID" value="NZ_CP017672.1"/>
</dbReference>
<name>A0AAJ6G0P7_PRORE</name>
<dbReference type="KEGG" id="prg:RB151_P104590"/>
<gene>
    <name evidence="1" type="ORF">KOF27_22345</name>
</gene>
<organism evidence="1 2">
    <name type="scientific">Providencia rettgeri</name>
    <dbReference type="NCBI Taxonomy" id="587"/>
    <lineage>
        <taxon>Bacteria</taxon>
        <taxon>Pseudomonadati</taxon>
        <taxon>Pseudomonadota</taxon>
        <taxon>Gammaproteobacteria</taxon>
        <taxon>Enterobacterales</taxon>
        <taxon>Morganellaceae</taxon>
        <taxon>Providencia</taxon>
    </lineage>
</organism>
<dbReference type="EMBL" id="CP123374">
    <property type="protein sequence ID" value="WHT96019.1"/>
    <property type="molecule type" value="Genomic_DNA"/>
</dbReference>
<keyword evidence="1" id="KW-0614">Plasmid</keyword>
<reference evidence="1" key="1">
    <citation type="submission" date="2023-04" db="EMBL/GenBank/DDBJ databases">
        <title>Co-integrate Col3M blaNDM-1-harbouring plasmids in clinical Providencia rettgeri isolates from Argentina.</title>
        <authorList>
            <person name="de Belder D."/>
            <person name="Martino F."/>
            <person name="Tijet N."/>
            <person name="Melano R.G."/>
            <person name="Faccone D."/>
            <person name="de Mendieta J.M."/>
            <person name="Rapoport M."/>
            <person name="Albornoz E."/>
            <person name="Petroni A."/>
            <person name="Tuduri E."/>
            <person name="Derdoy L."/>
            <person name="Cogut S."/>
            <person name="Errecalde L."/>
            <person name="Pasteran F."/>
            <person name="Corso A."/>
            <person name="Gomez S.A."/>
        </authorList>
    </citation>
    <scope>NUCLEOTIDE SEQUENCE</scope>
    <source>
        <strain evidence="1">PreM15628</strain>
        <plasmid evidence="1">p15628B_125</plasmid>
    </source>
</reference>
<sequence length="400" mass="45319">MDVLHCPILEELSNIWKKTLEKRYGDGFFLINEAVGRLKLMANRFYELGLNDPTFTSEILSKEPYKYEQRMSEILFSDRLIRDGYKLSSDKEGPDFKAEKNGKVTWFEVITPSPVPKLEKQFKDPNYRLNPTQEGARLASYTTLLKTTAAVREKNKKIVTYINDGIISEGDATIIVINDSLFFPLDLPTIGLNCEIAEGCSGLPLIIEALMGIGQAHWIKNQSDNNHQIVRANNDFIINQNNSSVDTNRFRTDRYNSISGVFVLTLREDYGLAEVIYEHVKNKKNKGVFLTNPNTTRPFEPRDLSARHIEHKRLDELTRISDDNPVSCLMTKTVAGYLMELNSYLGYIRQLFIKAGVHVANETTNEVSISQKALEGGFGKYVVDYDEASGLPIGVSLLEE</sequence>
<evidence type="ECO:0000313" key="2">
    <source>
        <dbReference type="Proteomes" id="UP000682358"/>
    </source>
</evidence>
<dbReference type="Proteomes" id="UP000682358">
    <property type="component" value="Plasmid p15628B_125"/>
</dbReference>
<evidence type="ECO:0000313" key="1">
    <source>
        <dbReference type="EMBL" id="WHT96019.1"/>
    </source>
</evidence>
<protein>
    <submittedName>
        <fullName evidence="1">Uncharacterized protein</fullName>
    </submittedName>
</protein>
<accession>A0AAJ6G0P7</accession>
<proteinExistence type="predicted"/>
<dbReference type="AlphaFoldDB" id="A0AAJ6G0P7"/>